<dbReference type="AlphaFoldDB" id="A0A9W6I385"/>
<feature type="compositionally biased region" description="Acidic residues" evidence="1">
    <location>
        <begin position="288"/>
        <end position="300"/>
    </location>
</feature>
<feature type="compositionally biased region" description="Polar residues" evidence="1">
    <location>
        <begin position="268"/>
        <end position="287"/>
    </location>
</feature>
<organism evidence="2 3">
    <name type="scientific">Streptosporangium carneum</name>
    <dbReference type="NCBI Taxonomy" id="47481"/>
    <lineage>
        <taxon>Bacteria</taxon>
        <taxon>Bacillati</taxon>
        <taxon>Actinomycetota</taxon>
        <taxon>Actinomycetes</taxon>
        <taxon>Streptosporangiales</taxon>
        <taxon>Streptosporangiaceae</taxon>
        <taxon>Streptosporangium</taxon>
    </lineage>
</organism>
<evidence type="ECO:0000256" key="1">
    <source>
        <dbReference type="SAM" id="MobiDB-lite"/>
    </source>
</evidence>
<reference evidence="2" key="2">
    <citation type="submission" date="2023-01" db="EMBL/GenBank/DDBJ databases">
        <authorList>
            <person name="Sun Q."/>
            <person name="Evtushenko L."/>
        </authorList>
    </citation>
    <scope>NUCLEOTIDE SEQUENCE</scope>
    <source>
        <strain evidence="2">VKM Ac-2007</strain>
    </source>
</reference>
<keyword evidence="3" id="KW-1185">Reference proteome</keyword>
<gene>
    <name evidence="2" type="ORF">GCM10017600_46260</name>
</gene>
<sequence>MTGILCLVAIVGIVWLVGIATGGGGKNMAGQGTTAPTTPILPNAPNTPVTPDTPTTLTAPASPNTSTTATPYGTRTNGTRTNGQGTQPTASSGGTPSKTPQNGRRSIHWNGIHLDGSAGDEGCITVINKTGTVGVIESVSFSVISGPGSATARPDVAHCDPTGDPACDGIRLRAGSQCLAGAVLTGDASPNPYRLQPQVRFRYLCVNVEDSPCNEVREWQGPPPTAESPVEIHGGTTDIPKIDAFVAPSSSSSSEEEGEGEEEKETTPEQSPTANQEGSDSAPQESDPTPEEADPPSEEG</sequence>
<name>A0A9W6I385_9ACTN</name>
<protein>
    <submittedName>
        <fullName evidence="2">Uncharacterized protein</fullName>
    </submittedName>
</protein>
<dbReference type="RefSeq" id="WP_271219607.1">
    <property type="nucleotide sequence ID" value="NZ_BAAAVD010000014.1"/>
</dbReference>
<feature type="region of interest" description="Disordered" evidence="1">
    <location>
        <begin position="215"/>
        <end position="300"/>
    </location>
</feature>
<comment type="caution">
    <text evidence="2">The sequence shown here is derived from an EMBL/GenBank/DDBJ whole genome shotgun (WGS) entry which is preliminary data.</text>
</comment>
<feature type="compositionally biased region" description="Polar residues" evidence="1">
    <location>
        <begin position="90"/>
        <end position="104"/>
    </location>
</feature>
<feature type="region of interest" description="Disordered" evidence="1">
    <location>
        <begin position="28"/>
        <end position="108"/>
    </location>
</feature>
<dbReference type="Proteomes" id="UP001143474">
    <property type="component" value="Unassembled WGS sequence"/>
</dbReference>
<reference evidence="2" key="1">
    <citation type="journal article" date="2014" name="Int. J. Syst. Evol. Microbiol.">
        <title>Complete genome sequence of Corynebacterium casei LMG S-19264T (=DSM 44701T), isolated from a smear-ripened cheese.</title>
        <authorList>
            <consortium name="US DOE Joint Genome Institute (JGI-PGF)"/>
            <person name="Walter F."/>
            <person name="Albersmeier A."/>
            <person name="Kalinowski J."/>
            <person name="Ruckert C."/>
        </authorList>
    </citation>
    <scope>NUCLEOTIDE SEQUENCE</scope>
    <source>
        <strain evidence="2">VKM Ac-2007</strain>
    </source>
</reference>
<feature type="compositionally biased region" description="Acidic residues" evidence="1">
    <location>
        <begin position="254"/>
        <end position="264"/>
    </location>
</feature>
<evidence type="ECO:0000313" key="2">
    <source>
        <dbReference type="EMBL" id="GLK11220.1"/>
    </source>
</evidence>
<feature type="compositionally biased region" description="Low complexity" evidence="1">
    <location>
        <begin position="43"/>
        <end position="89"/>
    </location>
</feature>
<dbReference type="EMBL" id="BSEV01000010">
    <property type="protein sequence ID" value="GLK11220.1"/>
    <property type="molecule type" value="Genomic_DNA"/>
</dbReference>
<evidence type="ECO:0000313" key="3">
    <source>
        <dbReference type="Proteomes" id="UP001143474"/>
    </source>
</evidence>
<proteinExistence type="predicted"/>
<accession>A0A9W6I385</accession>